<evidence type="ECO:0008006" key="4">
    <source>
        <dbReference type="Google" id="ProtNLM"/>
    </source>
</evidence>
<evidence type="ECO:0000256" key="1">
    <source>
        <dbReference type="SAM" id="MobiDB-lite"/>
    </source>
</evidence>
<accession>A0ABP1QEZ9</accession>
<dbReference type="SUPFAM" id="SSF50978">
    <property type="entry name" value="WD40 repeat-like"/>
    <property type="match status" value="2"/>
</dbReference>
<dbReference type="InterPro" id="IPR036322">
    <property type="entry name" value="WD40_repeat_dom_sf"/>
</dbReference>
<dbReference type="SMART" id="SM00320">
    <property type="entry name" value="WD40"/>
    <property type="match status" value="6"/>
</dbReference>
<organism evidence="2 3">
    <name type="scientific">Orchesella dallaii</name>
    <dbReference type="NCBI Taxonomy" id="48710"/>
    <lineage>
        <taxon>Eukaryota</taxon>
        <taxon>Metazoa</taxon>
        <taxon>Ecdysozoa</taxon>
        <taxon>Arthropoda</taxon>
        <taxon>Hexapoda</taxon>
        <taxon>Collembola</taxon>
        <taxon>Entomobryomorpha</taxon>
        <taxon>Entomobryoidea</taxon>
        <taxon>Orchesellidae</taxon>
        <taxon>Orchesellinae</taxon>
        <taxon>Orchesella</taxon>
    </lineage>
</organism>
<comment type="caution">
    <text evidence="2">The sequence shown here is derived from an EMBL/GenBank/DDBJ whole genome shotgun (WGS) entry which is preliminary data.</text>
</comment>
<evidence type="ECO:0000313" key="2">
    <source>
        <dbReference type="EMBL" id="CAL8100991.1"/>
    </source>
</evidence>
<keyword evidence="3" id="KW-1185">Reference proteome</keyword>
<dbReference type="PANTHER" id="PTHR44525:SF1">
    <property type="entry name" value="WD REPEAT-CONTAINING PROTEIN 27"/>
    <property type="match status" value="1"/>
</dbReference>
<sequence length="917" mass="102473">MMKFGSLTGYDQLVLSSTTGSEELDSASYEGNKWMKQKREQFHSDIPKILVTQRHLFAAFQNVLIIQDTKPLSNVCEGVFLTRKEFRLDNHSSPINCFGFEEETLLLCSCSDDHVFLSKWDVLLGHWDIKAISEDDGRILSCSISFKGLAIYLALFKSDTLLVYKVVSAHHPTERGPLILDSIECFASLEKVKELTFWSKSLFIQNNMYVVGVASGNTVSIKLWQVTAKQEENQIKLINHRMVSQMKTAVGADLIYDINTWFMLIFGADGVSEVFSISEESLTLIYRFKIEEPLESATQTMLGSNNSLNTTMTGFQMESRVLCAHFFPVKLSEPAVVDISKNSTEYNMGGDGDAKVCAPFHELEKLSDAEKESFFGKDPQDRNLGSTICPKLLIAAATTKGVTVIDVVSGRVEMSISFGELLKDDTIIIQYAQMSVDVDSKEIILGLQSCLTRIVFSRRFNVNVDDAASDGNETIHSEYASLIPSQPLSSKSVLRKKIKSPPRQPIAYPIIKCSKSKSSLSRSSGNAPAWARSRSRPQLKVSSSRTKVTPPLSARSQSSVSGSCRSLLNVDSESLTARITHIPTNGTYENEDLFFHEYQRLSLSSSFSHGMSMIRIASTNSGKHLAFGGNLSPLVITKTKPFQNYRIYKNVGKVSNIHFNFAGNLMLIASTDCRTTLVDWQNSKELLSLEFSTKFNEHIHSQFYFMDKFIIQPEENKVVLYSYAKRNNGYIKLKAGEFQLSGQSITALGAVNQFYSNMIISGLSNKTIQVFDTNAETVSLTIPNAHSKPISCIRINEAPKGQHANYLCDIFMTSSFSNVDPIKLWDIRSAKCIMRISDVNQATFVPTSRPNISPCGRYIVSGFEDCSVNFYDVRKVTNRLHSFKKLGSTVLDCLFDTNFPMVWTGCRNGSIMNFHIP</sequence>
<proteinExistence type="predicted"/>
<dbReference type="EMBL" id="CAXLJM020000033">
    <property type="protein sequence ID" value="CAL8100991.1"/>
    <property type="molecule type" value="Genomic_DNA"/>
</dbReference>
<dbReference type="Proteomes" id="UP001642540">
    <property type="component" value="Unassembled WGS sequence"/>
</dbReference>
<evidence type="ECO:0000313" key="3">
    <source>
        <dbReference type="Proteomes" id="UP001642540"/>
    </source>
</evidence>
<name>A0ABP1QEZ9_9HEXA</name>
<feature type="region of interest" description="Disordered" evidence="1">
    <location>
        <begin position="517"/>
        <end position="560"/>
    </location>
</feature>
<dbReference type="PANTHER" id="PTHR44525">
    <property type="entry name" value="WD REPEAT-CONTAINING PROTEIN 27"/>
    <property type="match status" value="1"/>
</dbReference>
<gene>
    <name evidence="2" type="ORF">ODALV1_LOCUS10697</name>
</gene>
<dbReference type="Gene3D" id="2.130.10.10">
    <property type="entry name" value="YVTN repeat-like/Quinoprotein amine dehydrogenase"/>
    <property type="match status" value="1"/>
</dbReference>
<reference evidence="2 3" key="1">
    <citation type="submission" date="2024-08" db="EMBL/GenBank/DDBJ databases">
        <authorList>
            <person name="Cucini C."/>
            <person name="Frati F."/>
        </authorList>
    </citation>
    <scope>NUCLEOTIDE SEQUENCE [LARGE SCALE GENOMIC DNA]</scope>
</reference>
<dbReference type="InterPro" id="IPR042411">
    <property type="entry name" value="WDR27"/>
</dbReference>
<dbReference type="InterPro" id="IPR001680">
    <property type="entry name" value="WD40_rpt"/>
</dbReference>
<dbReference type="InterPro" id="IPR015943">
    <property type="entry name" value="WD40/YVTN_repeat-like_dom_sf"/>
</dbReference>
<protein>
    <recommendedName>
        <fullName evidence="4">WD repeat-containing protein 27</fullName>
    </recommendedName>
</protein>